<evidence type="ECO:0000313" key="2">
    <source>
        <dbReference type="EMBL" id="KAH3844363.1"/>
    </source>
</evidence>
<evidence type="ECO:0000313" key="3">
    <source>
        <dbReference type="Proteomes" id="UP000828390"/>
    </source>
</evidence>
<dbReference type="AlphaFoldDB" id="A0A9D4QVD1"/>
<evidence type="ECO:0000256" key="1">
    <source>
        <dbReference type="SAM" id="MobiDB-lite"/>
    </source>
</evidence>
<organism evidence="2 3">
    <name type="scientific">Dreissena polymorpha</name>
    <name type="common">Zebra mussel</name>
    <name type="synonym">Mytilus polymorpha</name>
    <dbReference type="NCBI Taxonomy" id="45954"/>
    <lineage>
        <taxon>Eukaryota</taxon>
        <taxon>Metazoa</taxon>
        <taxon>Spiralia</taxon>
        <taxon>Lophotrochozoa</taxon>
        <taxon>Mollusca</taxon>
        <taxon>Bivalvia</taxon>
        <taxon>Autobranchia</taxon>
        <taxon>Heteroconchia</taxon>
        <taxon>Euheterodonta</taxon>
        <taxon>Imparidentia</taxon>
        <taxon>Neoheterodontei</taxon>
        <taxon>Myida</taxon>
        <taxon>Dreissenoidea</taxon>
        <taxon>Dreissenidae</taxon>
        <taxon>Dreissena</taxon>
    </lineage>
</organism>
<dbReference type="Proteomes" id="UP000828390">
    <property type="component" value="Unassembled WGS sequence"/>
</dbReference>
<protein>
    <submittedName>
        <fullName evidence="2">Uncharacterized protein</fullName>
    </submittedName>
</protein>
<reference evidence="2" key="2">
    <citation type="submission" date="2020-11" db="EMBL/GenBank/DDBJ databases">
        <authorList>
            <person name="McCartney M.A."/>
            <person name="Auch B."/>
            <person name="Kono T."/>
            <person name="Mallez S."/>
            <person name="Becker A."/>
            <person name="Gohl D.M."/>
            <person name="Silverstein K.A.T."/>
            <person name="Koren S."/>
            <person name="Bechman K.B."/>
            <person name="Herman A."/>
            <person name="Abrahante J.E."/>
            <person name="Garbe J."/>
        </authorList>
    </citation>
    <scope>NUCLEOTIDE SEQUENCE</scope>
    <source>
        <strain evidence="2">Duluth1</strain>
        <tissue evidence="2">Whole animal</tissue>
    </source>
</reference>
<feature type="compositionally biased region" description="Polar residues" evidence="1">
    <location>
        <begin position="136"/>
        <end position="145"/>
    </location>
</feature>
<dbReference type="EMBL" id="JAIWYP010000003">
    <property type="protein sequence ID" value="KAH3844363.1"/>
    <property type="molecule type" value="Genomic_DNA"/>
</dbReference>
<accession>A0A9D4QVD1</accession>
<reference evidence="2" key="1">
    <citation type="journal article" date="2019" name="bioRxiv">
        <title>The Genome of the Zebra Mussel, Dreissena polymorpha: A Resource for Invasive Species Research.</title>
        <authorList>
            <person name="McCartney M.A."/>
            <person name="Auch B."/>
            <person name="Kono T."/>
            <person name="Mallez S."/>
            <person name="Zhang Y."/>
            <person name="Obille A."/>
            <person name="Becker A."/>
            <person name="Abrahante J.E."/>
            <person name="Garbe J."/>
            <person name="Badalamenti J.P."/>
            <person name="Herman A."/>
            <person name="Mangelson H."/>
            <person name="Liachko I."/>
            <person name="Sullivan S."/>
            <person name="Sone E.D."/>
            <person name="Koren S."/>
            <person name="Silverstein K.A.T."/>
            <person name="Beckman K.B."/>
            <person name="Gohl D.M."/>
        </authorList>
    </citation>
    <scope>NUCLEOTIDE SEQUENCE</scope>
    <source>
        <strain evidence="2">Duluth1</strain>
        <tissue evidence="2">Whole animal</tissue>
    </source>
</reference>
<proteinExistence type="predicted"/>
<name>A0A9D4QVD1_DREPO</name>
<gene>
    <name evidence="2" type="ORF">DPMN_086621</name>
</gene>
<comment type="caution">
    <text evidence="2">The sequence shown here is derived from an EMBL/GenBank/DDBJ whole genome shotgun (WGS) entry which is preliminary data.</text>
</comment>
<feature type="compositionally biased region" description="Basic and acidic residues" evidence="1">
    <location>
        <begin position="121"/>
        <end position="132"/>
    </location>
</feature>
<feature type="region of interest" description="Disordered" evidence="1">
    <location>
        <begin position="114"/>
        <end position="145"/>
    </location>
</feature>
<keyword evidence="3" id="KW-1185">Reference proteome</keyword>
<sequence>MPRGRKRKTPAEEMEAALLEPAVENPTSNIIDSNIVSTTFHVVQSVATPKMVTWCCGDSAFGSLPSPTFDQTRCTSDDVFGHVPMQLRQRIWNNQFVNLTLMLKRSLELQDYCSGGGDPSPRTKWDHRDKAKGGQIPNSKHQSMD</sequence>